<keyword evidence="1" id="KW-1133">Transmembrane helix</keyword>
<evidence type="ECO:0000256" key="1">
    <source>
        <dbReference type="SAM" id="Phobius"/>
    </source>
</evidence>
<dbReference type="EMBL" id="JBIRWE010000011">
    <property type="protein sequence ID" value="MFI1966731.1"/>
    <property type="molecule type" value="Genomic_DNA"/>
</dbReference>
<protein>
    <submittedName>
        <fullName evidence="2">Uncharacterized protein</fullName>
    </submittedName>
</protein>
<organism evidence="2 3">
    <name type="scientific">Streptomyces pathocidini</name>
    <dbReference type="NCBI Taxonomy" id="1650571"/>
    <lineage>
        <taxon>Bacteria</taxon>
        <taxon>Bacillati</taxon>
        <taxon>Actinomycetota</taxon>
        <taxon>Actinomycetes</taxon>
        <taxon>Kitasatosporales</taxon>
        <taxon>Streptomycetaceae</taxon>
        <taxon>Streptomyces</taxon>
    </lineage>
</organism>
<accession>A0ABW7UVW4</accession>
<dbReference type="RefSeq" id="WP_398719241.1">
    <property type="nucleotide sequence ID" value="NZ_JBIRWE010000011.1"/>
</dbReference>
<gene>
    <name evidence="2" type="ORF">ACH429_21895</name>
</gene>
<keyword evidence="3" id="KW-1185">Reference proteome</keyword>
<comment type="caution">
    <text evidence="2">The sequence shown here is derived from an EMBL/GenBank/DDBJ whole genome shotgun (WGS) entry which is preliminary data.</text>
</comment>
<reference evidence="2 3" key="1">
    <citation type="submission" date="2024-10" db="EMBL/GenBank/DDBJ databases">
        <title>The Natural Products Discovery Center: Release of the First 8490 Sequenced Strains for Exploring Actinobacteria Biosynthetic Diversity.</title>
        <authorList>
            <person name="Kalkreuter E."/>
            <person name="Kautsar S.A."/>
            <person name="Yang D."/>
            <person name="Bader C.D."/>
            <person name="Teijaro C.N."/>
            <person name="Fluegel L."/>
            <person name="Davis C.M."/>
            <person name="Simpson J.R."/>
            <person name="Lauterbach L."/>
            <person name="Steele A.D."/>
            <person name="Gui C."/>
            <person name="Meng S."/>
            <person name="Li G."/>
            <person name="Viehrig K."/>
            <person name="Ye F."/>
            <person name="Su P."/>
            <person name="Kiefer A.F."/>
            <person name="Nichols A."/>
            <person name="Cepeda A.J."/>
            <person name="Yan W."/>
            <person name="Fan B."/>
            <person name="Jiang Y."/>
            <person name="Adhikari A."/>
            <person name="Zheng C.-J."/>
            <person name="Schuster L."/>
            <person name="Cowan T.M."/>
            <person name="Smanski M.J."/>
            <person name="Chevrette M.G."/>
            <person name="De Carvalho L.P.S."/>
            <person name="Shen B."/>
        </authorList>
    </citation>
    <scope>NUCLEOTIDE SEQUENCE [LARGE SCALE GENOMIC DNA]</scope>
    <source>
        <strain evidence="2 3">NPDC020327</strain>
    </source>
</reference>
<evidence type="ECO:0000313" key="3">
    <source>
        <dbReference type="Proteomes" id="UP001611548"/>
    </source>
</evidence>
<evidence type="ECO:0000313" key="2">
    <source>
        <dbReference type="EMBL" id="MFI1966731.1"/>
    </source>
</evidence>
<name>A0ABW7UVW4_9ACTN</name>
<proteinExistence type="predicted"/>
<keyword evidence="1" id="KW-0812">Transmembrane</keyword>
<feature type="transmembrane region" description="Helical" evidence="1">
    <location>
        <begin position="41"/>
        <end position="59"/>
    </location>
</feature>
<sequence>MRRHEFQPGRLIAGLTLLGTGVVYALDATNAWPIPSWAPLPALAGGLLLAAITGTLAVARHRARRPDGDPTAD</sequence>
<dbReference type="Proteomes" id="UP001611548">
    <property type="component" value="Unassembled WGS sequence"/>
</dbReference>
<keyword evidence="1" id="KW-0472">Membrane</keyword>